<dbReference type="PROSITE" id="PS50885">
    <property type="entry name" value="HAMP"/>
    <property type="match status" value="1"/>
</dbReference>
<dbReference type="InterPro" id="IPR004090">
    <property type="entry name" value="Chemotax_Me-accpt_rcpt"/>
</dbReference>
<feature type="domain" description="Methyl-accepting transducer" evidence="6">
    <location>
        <begin position="391"/>
        <end position="627"/>
    </location>
</feature>
<dbReference type="Proteomes" id="UP000092528">
    <property type="component" value="Chromosome 1"/>
</dbReference>
<dbReference type="EMBL" id="CP016414">
    <property type="protein sequence ID" value="ANU36776.1"/>
    <property type="molecule type" value="Genomic_DNA"/>
</dbReference>
<evidence type="ECO:0000256" key="4">
    <source>
        <dbReference type="PROSITE-ProRule" id="PRU00284"/>
    </source>
</evidence>
<keyword evidence="2 4" id="KW-0807">Transducer</keyword>
<dbReference type="PROSITE" id="PS50111">
    <property type="entry name" value="CHEMOTAXIS_TRANSDUC_2"/>
    <property type="match status" value="1"/>
</dbReference>
<proteinExistence type="inferred from homology"/>
<dbReference type="PATRIC" id="fig|45658.7.peg.1637"/>
<protein>
    <submittedName>
        <fullName evidence="8">Toxin coregulated pilus biosynthesis protein</fullName>
    </submittedName>
</protein>
<evidence type="ECO:0000313" key="8">
    <source>
        <dbReference type="EMBL" id="ANU36776.1"/>
    </source>
</evidence>
<organism evidence="8 9">
    <name type="scientific">Vibrio scophthalmi</name>
    <dbReference type="NCBI Taxonomy" id="45658"/>
    <lineage>
        <taxon>Bacteria</taxon>
        <taxon>Pseudomonadati</taxon>
        <taxon>Pseudomonadota</taxon>
        <taxon>Gammaproteobacteria</taxon>
        <taxon>Vibrionales</taxon>
        <taxon>Vibrionaceae</taxon>
        <taxon>Vibrio</taxon>
    </lineage>
</organism>
<dbReference type="CDD" id="cd06225">
    <property type="entry name" value="HAMP"/>
    <property type="match status" value="1"/>
</dbReference>
<keyword evidence="5" id="KW-1133">Transmembrane helix</keyword>
<keyword evidence="5" id="KW-0812">Transmembrane</keyword>
<dbReference type="Pfam" id="PF00672">
    <property type="entry name" value="HAMP"/>
    <property type="match status" value="1"/>
</dbReference>
<evidence type="ECO:0000256" key="3">
    <source>
        <dbReference type="ARBA" id="ARBA00029447"/>
    </source>
</evidence>
<dbReference type="PANTHER" id="PTHR32089">
    <property type="entry name" value="METHYL-ACCEPTING CHEMOTAXIS PROTEIN MCPB"/>
    <property type="match status" value="1"/>
</dbReference>
<dbReference type="GeneID" id="96873369"/>
<comment type="similarity">
    <text evidence="3">Belongs to the methyl-accepting chemotaxis (MCP) protein family.</text>
</comment>
<dbReference type="STRING" id="45658.VSVS12_01349"/>
<evidence type="ECO:0000313" key="9">
    <source>
        <dbReference type="Proteomes" id="UP000092528"/>
    </source>
</evidence>
<comment type="subcellular location">
    <subcellularLocation>
        <location evidence="1">Membrane</location>
    </subcellularLocation>
</comment>
<dbReference type="FunFam" id="1.10.287.950:FF:000001">
    <property type="entry name" value="Methyl-accepting chemotaxis sensory transducer"/>
    <property type="match status" value="1"/>
</dbReference>
<dbReference type="Pfam" id="PF00015">
    <property type="entry name" value="MCPsignal"/>
    <property type="match status" value="1"/>
</dbReference>
<name>A0A1C7F9Y8_9VIBR</name>
<reference evidence="8 9" key="1">
    <citation type="submission" date="2016-07" db="EMBL/GenBank/DDBJ databases">
        <title>Genome sequencing of Vibrio scophthalmi strain VS-05, an isolated from Paralichthys olivaceus.</title>
        <authorList>
            <person name="Han H.-J."/>
        </authorList>
    </citation>
    <scope>NUCLEOTIDE SEQUENCE [LARGE SCALE GENOMIC DNA]</scope>
    <source>
        <strain evidence="8 9">VS-05</strain>
    </source>
</reference>
<dbReference type="AlphaFoldDB" id="A0A1C7F9Y8"/>
<dbReference type="RefSeq" id="WP_065545441.1">
    <property type="nucleotide sequence ID" value="NZ_CP016414.1"/>
</dbReference>
<dbReference type="PANTHER" id="PTHR32089:SF70">
    <property type="entry name" value="ENERGY TAXIS MODULATING METHYL ACCEPTING SENSORY TRANSDUCER"/>
    <property type="match status" value="1"/>
</dbReference>
<feature type="transmembrane region" description="Helical" evidence="5">
    <location>
        <begin position="311"/>
        <end position="333"/>
    </location>
</feature>
<dbReference type="CDD" id="cd11386">
    <property type="entry name" value="MCP_signal"/>
    <property type="match status" value="1"/>
</dbReference>
<dbReference type="InterPro" id="IPR004089">
    <property type="entry name" value="MCPsignal_dom"/>
</dbReference>
<dbReference type="PRINTS" id="PR00260">
    <property type="entry name" value="CHEMTRNSDUCR"/>
</dbReference>
<evidence type="ECO:0000256" key="1">
    <source>
        <dbReference type="ARBA" id="ARBA00004370"/>
    </source>
</evidence>
<keyword evidence="9" id="KW-1185">Reference proteome</keyword>
<dbReference type="InterPro" id="IPR003660">
    <property type="entry name" value="HAMP_dom"/>
</dbReference>
<evidence type="ECO:0000259" key="6">
    <source>
        <dbReference type="PROSITE" id="PS50111"/>
    </source>
</evidence>
<evidence type="ECO:0000259" key="7">
    <source>
        <dbReference type="PROSITE" id="PS50885"/>
    </source>
</evidence>
<evidence type="ECO:0000256" key="5">
    <source>
        <dbReference type="SAM" id="Phobius"/>
    </source>
</evidence>
<sequence>MKGSVIRRMYAGFALIILMFAVSTILALRGMEQIHQNFASVTNTSLPLVSMSNRTNVALLTADKLFKDYLTTQSFERMDVIRGEFIDAKAHFDQTLIDLEQASATSPELIERIEQVKAMEQRYFAEAADAMDNYRNMFEAQELVQQSTRQFQRLHAELSSGMKEYVDDQDKIAVKVMARSYFEKLKDAEVITSDALASSDTEFVAKAVAKNKKAVTHLNYSYRGLLTQLPSLKEKFDAPVNQFTIDIGQKGGVLDQHNNYLLSRQALYSNIANLTKEVDTSMALLNSFSETAQNGLNASLIEAGKVYDSGLVRSIFLCLVVVALAAGIGYHIAHSVRTPLTRILKTLEALSGGDMTQRIEIRYNNEFSRVSGHINDLADNLHNILVRLNEASDDLTHTANTNQETLTGTQSQLNQQRQQTASVATAMNQMSHSVEEVAQSAQSSLEMVGQVELASEQGRQIMSTNITTINQLETRLNQSVDAVKELQNMSSQIGSILDVIRNIAEQTNLLALNAAIEAARAGEQGRGFAVVADEVRVLAQRTTESTSEIENMISALQSSSTSANSVIQSCMDDMTLSVDQASNANSAMEEIQSLILEISHMSAHISSAAVEQNQTAAEIAQSIEEINGIADSSYHAMAEIANTSSSLTQLANQQGELVHRFKV</sequence>
<dbReference type="GO" id="GO:0016020">
    <property type="term" value="C:membrane"/>
    <property type="evidence" value="ECO:0007669"/>
    <property type="project" value="UniProtKB-SubCell"/>
</dbReference>
<dbReference type="GO" id="GO:0006935">
    <property type="term" value="P:chemotaxis"/>
    <property type="evidence" value="ECO:0007669"/>
    <property type="project" value="InterPro"/>
</dbReference>
<dbReference type="SUPFAM" id="SSF58104">
    <property type="entry name" value="Methyl-accepting chemotaxis protein (MCP) signaling domain"/>
    <property type="match status" value="1"/>
</dbReference>
<keyword evidence="5" id="KW-0472">Membrane</keyword>
<dbReference type="SMART" id="SM00304">
    <property type="entry name" value="HAMP"/>
    <property type="match status" value="1"/>
</dbReference>
<dbReference type="GO" id="GO:0007165">
    <property type="term" value="P:signal transduction"/>
    <property type="evidence" value="ECO:0007669"/>
    <property type="project" value="UniProtKB-KW"/>
</dbReference>
<gene>
    <name evidence="8" type="ORF">VSVS05_01651</name>
</gene>
<dbReference type="Gene3D" id="1.10.287.950">
    <property type="entry name" value="Methyl-accepting chemotaxis protein"/>
    <property type="match status" value="1"/>
</dbReference>
<dbReference type="GO" id="GO:0004888">
    <property type="term" value="F:transmembrane signaling receptor activity"/>
    <property type="evidence" value="ECO:0007669"/>
    <property type="project" value="InterPro"/>
</dbReference>
<evidence type="ECO:0000256" key="2">
    <source>
        <dbReference type="ARBA" id="ARBA00023224"/>
    </source>
</evidence>
<accession>A0A1C7F9Y8</accession>
<feature type="domain" description="HAMP" evidence="7">
    <location>
        <begin position="334"/>
        <end position="386"/>
    </location>
</feature>
<dbReference type="SMART" id="SM00283">
    <property type="entry name" value="MA"/>
    <property type="match status" value="1"/>
</dbReference>